<accession>A0A2C6KWS8</accession>
<dbReference type="GeneID" id="94429031"/>
<dbReference type="InterPro" id="IPR001752">
    <property type="entry name" value="Kinesin_motor_dom"/>
</dbReference>
<dbReference type="GO" id="GO:0005875">
    <property type="term" value="C:microtubule associated complex"/>
    <property type="evidence" value="ECO:0007669"/>
    <property type="project" value="TreeGrafter"/>
</dbReference>
<dbReference type="PROSITE" id="PS50067">
    <property type="entry name" value="KINESIN_MOTOR_2"/>
    <property type="match status" value="1"/>
</dbReference>
<dbReference type="Gene3D" id="3.40.850.10">
    <property type="entry name" value="Kinesin motor domain"/>
    <property type="match status" value="1"/>
</dbReference>
<feature type="domain" description="Kinesin motor" evidence="6">
    <location>
        <begin position="81"/>
        <end position="457"/>
    </location>
</feature>
<dbReference type="InterPro" id="IPR027417">
    <property type="entry name" value="P-loop_NTPase"/>
</dbReference>
<feature type="region of interest" description="Disordered" evidence="5">
    <location>
        <begin position="737"/>
        <end position="758"/>
    </location>
</feature>
<feature type="compositionally biased region" description="Polar residues" evidence="5">
    <location>
        <begin position="1"/>
        <end position="10"/>
    </location>
</feature>
<dbReference type="GO" id="GO:0051231">
    <property type="term" value="P:spindle elongation"/>
    <property type="evidence" value="ECO:0007669"/>
    <property type="project" value="TreeGrafter"/>
</dbReference>
<name>A0A2C6KWS8_9APIC</name>
<evidence type="ECO:0000256" key="3">
    <source>
        <dbReference type="PROSITE-ProRule" id="PRU00283"/>
    </source>
</evidence>
<dbReference type="PRINTS" id="PR00380">
    <property type="entry name" value="KINESINHEAVY"/>
</dbReference>
<dbReference type="VEuPathDB" id="ToxoDB:CSUI_005650"/>
<comment type="caution">
    <text evidence="7">The sequence shown here is derived from an EMBL/GenBank/DDBJ whole genome shotgun (WGS) entry which is preliminary data.</text>
</comment>
<feature type="region of interest" description="Disordered" evidence="5">
    <location>
        <begin position="505"/>
        <end position="536"/>
    </location>
</feature>
<gene>
    <name evidence="7" type="ORF">CSUI_005650</name>
</gene>
<dbReference type="PROSITE" id="PS00411">
    <property type="entry name" value="KINESIN_MOTOR_1"/>
    <property type="match status" value="1"/>
</dbReference>
<feature type="region of interest" description="Disordered" evidence="5">
    <location>
        <begin position="1"/>
        <end position="75"/>
    </location>
</feature>
<dbReference type="EMBL" id="MIGC01002735">
    <property type="protein sequence ID" value="PHJ20515.1"/>
    <property type="molecule type" value="Genomic_DNA"/>
</dbReference>
<dbReference type="AlphaFoldDB" id="A0A2C6KWS8"/>
<keyword evidence="8" id="KW-1185">Reference proteome</keyword>
<feature type="compositionally biased region" description="Basic and acidic residues" evidence="5">
    <location>
        <begin position="208"/>
        <end position="221"/>
    </location>
</feature>
<keyword evidence="1 3" id="KW-0547">Nucleotide-binding</keyword>
<evidence type="ECO:0000256" key="2">
    <source>
        <dbReference type="ARBA" id="ARBA00022840"/>
    </source>
</evidence>
<dbReference type="InterPro" id="IPR019821">
    <property type="entry name" value="Kinesin_motor_CS"/>
</dbReference>
<feature type="compositionally biased region" description="Polar residues" evidence="5">
    <location>
        <begin position="196"/>
        <end position="207"/>
    </location>
</feature>
<comment type="similarity">
    <text evidence="3 4">Belongs to the TRAFAC class myosin-kinesin ATPase superfamily. Kinesin family.</text>
</comment>
<dbReference type="InterPro" id="IPR027640">
    <property type="entry name" value="Kinesin-like_fam"/>
</dbReference>
<organism evidence="7 8">
    <name type="scientific">Cystoisospora suis</name>
    <dbReference type="NCBI Taxonomy" id="483139"/>
    <lineage>
        <taxon>Eukaryota</taxon>
        <taxon>Sar</taxon>
        <taxon>Alveolata</taxon>
        <taxon>Apicomplexa</taxon>
        <taxon>Conoidasida</taxon>
        <taxon>Coccidia</taxon>
        <taxon>Eucoccidiorida</taxon>
        <taxon>Eimeriorina</taxon>
        <taxon>Sarcocystidae</taxon>
        <taxon>Cystoisospora</taxon>
    </lineage>
</organism>
<dbReference type="CDD" id="cd00106">
    <property type="entry name" value="KISc"/>
    <property type="match status" value="1"/>
</dbReference>
<dbReference type="Proteomes" id="UP000221165">
    <property type="component" value="Unassembled WGS sequence"/>
</dbReference>
<dbReference type="SMART" id="SM00129">
    <property type="entry name" value="KISc"/>
    <property type="match status" value="1"/>
</dbReference>
<feature type="compositionally biased region" description="Polar residues" evidence="5">
    <location>
        <begin position="19"/>
        <end position="37"/>
    </location>
</feature>
<dbReference type="GO" id="GO:0005524">
    <property type="term" value="F:ATP binding"/>
    <property type="evidence" value="ECO:0007669"/>
    <property type="project" value="UniProtKB-UniRule"/>
</dbReference>
<dbReference type="GO" id="GO:0005874">
    <property type="term" value="C:microtubule"/>
    <property type="evidence" value="ECO:0007669"/>
    <property type="project" value="UniProtKB-KW"/>
</dbReference>
<feature type="region of interest" description="Disordered" evidence="5">
    <location>
        <begin position="172"/>
        <end position="221"/>
    </location>
</feature>
<keyword evidence="4" id="KW-0493">Microtubule</keyword>
<dbReference type="GO" id="GO:0007052">
    <property type="term" value="P:mitotic spindle organization"/>
    <property type="evidence" value="ECO:0007669"/>
    <property type="project" value="TreeGrafter"/>
</dbReference>
<dbReference type="SUPFAM" id="SSF52540">
    <property type="entry name" value="P-loop containing nucleoside triphosphate hydrolases"/>
    <property type="match status" value="1"/>
</dbReference>
<dbReference type="GO" id="GO:0007018">
    <property type="term" value="P:microtubule-based movement"/>
    <property type="evidence" value="ECO:0007669"/>
    <property type="project" value="InterPro"/>
</dbReference>
<dbReference type="GO" id="GO:0008017">
    <property type="term" value="F:microtubule binding"/>
    <property type="evidence" value="ECO:0007669"/>
    <property type="project" value="InterPro"/>
</dbReference>
<feature type="compositionally biased region" description="Polar residues" evidence="5">
    <location>
        <begin position="674"/>
        <end position="686"/>
    </location>
</feature>
<evidence type="ECO:0000313" key="8">
    <source>
        <dbReference type="Proteomes" id="UP000221165"/>
    </source>
</evidence>
<dbReference type="OrthoDB" id="3176171at2759"/>
<dbReference type="RefSeq" id="XP_067922203.1">
    <property type="nucleotide sequence ID" value="XM_068065820.1"/>
</dbReference>
<proteinExistence type="inferred from homology"/>
<feature type="compositionally biased region" description="Basic and acidic residues" evidence="5">
    <location>
        <begin position="40"/>
        <end position="51"/>
    </location>
</feature>
<feature type="region of interest" description="Disordered" evidence="5">
    <location>
        <begin position="583"/>
        <end position="695"/>
    </location>
</feature>
<dbReference type="PANTHER" id="PTHR47969">
    <property type="entry name" value="CHROMOSOME-ASSOCIATED KINESIN KIF4A-RELATED"/>
    <property type="match status" value="1"/>
</dbReference>
<evidence type="ECO:0000256" key="5">
    <source>
        <dbReference type="SAM" id="MobiDB-lite"/>
    </source>
</evidence>
<evidence type="ECO:0000256" key="4">
    <source>
        <dbReference type="RuleBase" id="RU000394"/>
    </source>
</evidence>
<reference evidence="7 8" key="1">
    <citation type="journal article" date="2017" name="Int. J. Parasitol.">
        <title>The genome of the protozoan parasite Cystoisospora suis and a reverse vaccinology approach to identify vaccine candidates.</title>
        <authorList>
            <person name="Palmieri N."/>
            <person name="Shrestha A."/>
            <person name="Ruttkowski B."/>
            <person name="Beck T."/>
            <person name="Vogl C."/>
            <person name="Tomley F."/>
            <person name="Blake D.P."/>
            <person name="Joachim A."/>
        </authorList>
    </citation>
    <scope>NUCLEOTIDE SEQUENCE [LARGE SCALE GENOMIC DNA]</scope>
    <source>
        <strain evidence="7 8">Wien I</strain>
    </source>
</reference>
<feature type="binding site" evidence="3">
    <location>
        <begin position="169"/>
        <end position="176"/>
    </location>
    <ligand>
        <name>ATP</name>
        <dbReference type="ChEBI" id="CHEBI:30616"/>
    </ligand>
</feature>
<keyword evidence="3 4" id="KW-0505">Motor protein</keyword>
<evidence type="ECO:0000313" key="7">
    <source>
        <dbReference type="EMBL" id="PHJ20515.1"/>
    </source>
</evidence>
<evidence type="ECO:0000256" key="1">
    <source>
        <dbReference type="ARBA" id="ARBA00022741"/>
    </source>
</evidence>
<sequence>MIIETAASTENRYERPRSETQPFSMQGATTRSLTASVAHNVDRHPVTREYEQASASTGSSREDGGGCSPDKPKSLFSGSRNIQVVCRLRPRPAGAVASNHCMTLENGARTIRIQPPSAGASQPRPPPLDFTFDHVFDEQASQAAVFQKLGKPLVEAVCSGFNATVLAYGQSSSGKTHTIIGDTDDSAKNEAGCTPESRQQAGESSPPRQHESPRPTEKEGDGLLPRMIAYLFAWMKENQSLEVGRAARVSAVEIYNETVTDLISGKTGLRIQQQGKSGPVTVVGLQEEHVTGPAQTLAVLERTTRARRAGFTRMNAESSRSHFIFSITVQETSVATGDLKVGKLTVVDLAGSERIAKTGAVGTTLHEGTMINKCLTCLGKVIYALAALNEKQEKSSRPLISNLSTFVPYRDSKLTRVLQDSLGGNSNTCLILTCSQELAHVSESISTLRFGQRAMCVRNSPTVNLRKASEEEERLEHCLAESKAYIAKLTTWSEEALLRLAGGGAAHQGKDVDGPRSSQLPVSREAGRKAALSSPVREGASLFKRESLSPIEGLLALFPVPPESLKLGTNKSDFIARVRHRLQQPLSGDAMPSPCGQGDRRTDASASEVTSKAENDTFGKEGLLAPTMINSIPSDCPDPEWSAAGAGPLTPDGARDGHPTPGCETPQEPRKSPAGQQSLSGHSSATPAMAAGKASSDAACEAGRVGTALSGEGPGSQFEGQVAENARSLPRNLLEPARSLQPSTAARGTGDSASPGLLCPPRRSSFSLCPRRRECIAVLRQAVAKDDEYLASKKDSKRAEETLLAEEHRLLWQRLIRKLGQANRTVGWVTQMAGS</sequence>
<evidence type="ECO:0000259" key="6">
    <source>
        <dbReference type="PROSITE" id="PS50067"/>
    </source>
</evidence>
<dbReference type="InterPro" id="IPR036961">
    <property type="entry name" value="Kinesin_motor_dom_sf"/>
</dbReference>
<keyword evidence="2 3" id="KW-0067">ATP-binding</keyword>
<dbReference type="PANTHER" id="PTHR47969:SF29">
    <property type="entry name" value="KINESIN-LIKE PROTEIN"/>
    <property type="match status" value="1"/>
</dbReference>
<dbReference type="GO" id="GO:0003777">
    <property type="term" value="F:microtubule motor activity"/>
    <property type="evidence" value="ECO:0007669"/>
    <property type="project" value="InterPro"/>
</dbReference>
<protein>
    <recommendedName>
        <fullName evidence="4">Kinesin-like protein</fullName>
    </recommendedName>
</protein>
<dbReference type="Pfam" id="PF00225">
    <property type="entry name" value="Kinesin"/>
    <property type="match status" value="1"/>
</dbReference>